<sequence>MNGLVASKGIAKSITEGSDEENINDYNAVVMSCDFFPEINLSELRCAMRLNGRVTTERLTDKTIEAVAHVNDQLENWRVVQEASGFSRLEDVQPALKVNSVSVKVWRYRRAVYSVTKALLTEAYRDIDTTREGEKHAEALSTQIADLWRDARWAIRDVMGEERGLAELV</sequence>
<accession>A0A1G5QGR8</accession>
<dbReference type="Pfam" id="PF05926">
    <property type="entry name" value="Phage_GPL"/>
    <property type="match status" value="1"/>
</dbReference>
<dbReference type="InterPro" id="IPR009225">
    <property type="entry name" value="Phage_head_completion_GpL"/>
</dbReference>
<name>A0A1G5QGR8_PHOLU</name>
<dbReference type="EMBL" id="FMWJ01000006">
    <property type="protein sequence ID" value="SCZ61075.1"/>
    <property type="molecule type" value="Genomic_DNA"/>
</dbReference>
<evidence type="ECO:0000313" key="2">
    <source>
        <dbReference type="Proteomes" id="UP000183223"/>
    </source>
</evidence>
<gene>
    <name evidence="1" type="ORF">SAMN02982990_01655</name>
</gene>
<protein>
    <submittedName>
        <fullName evidence="1">Phage head completion protein (GPL)</fullName>
    </submittedName>
</protein>
<proteinExistence type="predicted"/>
<reference evidence="2" key="1">
    <citation type="submission" date="2016-10" db="EMBL/GenBank/DDBJ databases">
        <authorList>
            <person name="Varghese N."/>
            <person name="Submissions S."/>
        </authorList>
    </citation>
    <scope>NUCLEOTIDE SEQUENCE [LARGE SCALE GENOMIC DNA]</scope>
    <source>
        <strain evidence="2">ATCC 29999</strain>
    </source>
</reference>
<dbReference type="OrthoDB" id="6312934at2"/>
<dbReference type="RefSeq" id="WP_053093497.1">
    <property type="nucleotide sequence ID" value="NZ_CAWQXX010000025.1"/>
</dbReference>
<dbReference type="GeneID" id="45658499"/>
<dbReference type="AlphaFoldDB" id="A0A1G5QGR8"/>
<evidence type="ECO:0000313" key="1">
    <source>
        <dbReference type="EMBL" id="SCZ61075.1"/>
    </source>
</evidence>
<keyword evidence="2" id="KW-1185">Reference proteome</keyword>
<organism evidence="1 2">
    <name type="scientific">Photorhabdus luminescens</name>
    <name type="common">Xenorhabdus luminescens</name>
    <dbReference type="NCBI Taxonomy" id="29488"/>
    <lineage>
        <taxon>Bacteria</taxon>
        <taxon>Pseudomonadati</taxon>
        <taxon>Pseudomonadota</taxon>
        <taxon>Gammaproteobacteria</taxon>
        <taxon>Enterobacterales</taxon>
        <taxon>Morganellaceae</taxon>
        <taxon>Photorhabdus</taxon>
    </lineage>
</organism>
<dbReference type="Proteomes" id="UP000183223">
    <property type="component" value="Unassembled WGS sequence"/>
</dbReference>